<keyword evidence="4 9" id="KW-0812">Transmembrane</keyword>
<protein>
    <submittedName>
        <fullName evidence="11">Protein croquemort</fullName>
    </submittedName>
</protein>
<evidence type="ECO:0000256" key="8">
    <source>
        <dbReference type="SAM" id="MobiDB-lite"/>
    </source>
</evidence>
<accession>A0A3Q0IW39</accession>
<dbReference type="PaxDb" id="121845-A0A3Q0IW39"/>
<evidence type="ECO:0000256" key="4">
    <source>
        <dbReference type="ARBA" id="ARBA00022692"/>
    </source>
</evidence>
<keyword evidence="5 9" id="KW-1133">Transmembrane helix</keyword>
<evidence type="ECO:0000256" key="7">
    <source>
        <dbReference type="ARBA" id="ARBA00023180"/>
    </source>
</evidence>
<comment type="subcellular location">
    <subcellularLocation>
        <location evidence="1">Cell membrane</location>
    </subcellularLocation>
</comment>
<dbReference type="Proteomes" id="UP000079169">
    <property type="component" value="Unplaced"/>
</dbReference>
<keyword evidence="3" id="KW-1003">Cell membrane</keyword>
<feature type="region of interest" description="Disordered" evidence="8">
    <location>
        <begin position="398"/>
        <end position="420"/>
    </location>
</feature>
<dbReference type="AlphaFoldDB" id="A0A3Q0IW39"/>
<evidence type="ECO:0000313" key="11">
    <source>
        <dbReference type="RefSeq" id="XP_026680491.1"/>
    </source>
</evidence>
<dbReference type="KEGG" id="dci:103510702"/>
<dbReference type="STRING" id="121845.A0A3Q0IW39"/>
<comment type="similarity">
    <text evidence="2">Belongs to the CD36 family.</text>
</comment>
<dbReference type="InterPro" id="IPR002159">
    <property type="entry name" value="CD36_fam"/>
</dbReference>
<evidence type="ECO:0000256" key="9">
    <source>
        <dbReference type="SAM" id="Phobius"/>
    </source>
</evidence>
<reference evidence="11" key="1">
    <citation type="submission" date="2025-08" db="UniProtKB">
        <authorList>
            <consortium name="RefSeq"/>
        </authorList>
    </citation>
    <scope>IDENTIFICATION</scope>
</reference>
<organism evidence="10 11">
    <name type="scientific">Diaphorina citri</name>
    <name type="common">Asian citrus psyllid</name>
    <dbReference type="NCBI Taxonomy" id="121845"/>
    <lineage>
        <taxon>Eukaryota</taxon>
        <taxon>Metazoa</taxon>
        <taxon>Ecdysozoa</taxon>
        <taxon>Arthropoda</taxon>
        <taxon>Hexapoda</taxon>
        <taxon>Insecta</taxon>
        <taxon>Pterygota</taxon>
        <taxon>Neoptera</taxon>
        <taxon>Paraneoptera</taxon>
        <taxon>Hemiptera</taxon>
        <taxon>Sternorrhyncha</taxon>
        <taxon>Psylloidea</taxon>
        <taxon>Psyllidae</taxon>
        <taxon>Diaphorininae</taxon>
        <taxon>Diaphorina</taxon>
    </lineage>
</organism>
<dbReference type="GO" id="GO:0005044">
    <property type="term" value="F:scavenger receptor activity"/>
    <property type="evidence" value="ECO:0007669"/>
    <property type="project" value="TreeGrafter"/>
</dbReference>
<keyword evidence="10" id="KW-1185">Reference proteome</keyword>
<evidence type="ECO:0000256" key="1">
    <source>
        <dbReference type="ARBA" id="ARBA00004236"/>
    </source>
</evidence>
<feature type="non-terminal residue" evidence="11">
    <location>
        <position position="1"/>
    </location>
</feature>
<dbReference type="PANTHER" id="PTHR11923">
    <property type="entry name" value="SCAVENGER RECEPTOR CLASS B TYPE-1 SR-B1"/>
    <property type="match status" value="1"/>
</dbReference>
<evidence type="ECO:0000256" key="3">
    <source>
        <dbReference type="ARBA" id="ARBA00022475"/>
    </source>
</evidence>
<keyword evidence="7" id="KW-0325">Glycoprotein</keyword>
<dbReference type="Pfam" id="PF01130">
    <property type="entry name" value="CD36"/>
    <property type="match status" value="1"/>
</dbReference>
<evidence type="ECO:0000256" key="6">
    <source>
        <dbReference type="ARBA" id="ARBA00023136"/>
    </source>
</evidence>
<dbReference type="RefSeq" id="XP_026680491.1">
    <property type="nucleotide sequence ID" value="XM_026824690.1"/>
</dbReference>
<feature type="transmembrane region" description="Helical" evidence="9">
    <location>
        <begin position="364"/>
        <end position="387"/>
    </location>
</feature>
<dbReference type="GO" id="GO:0005737">
    <property type="term" value="C:cytoplasm"/>
    <property type="evidence" value="ECO:0007669"/>
    <property type="project" value="TreeGrafter"/>
</dbReference>
<sequence length="420" mass="46920">LILIFICREVHEKLNLTWNANNTVSYWQRRTWYFEPELSRGSLSDEITNVNVVAVTIATMADQIHVKYSDLVKKIINMFLKNTEKKLYIKKTVRELLFDGYDDGVLDLMKKLENLIKIPVQDRFGWFYPRNTSDTYDGLVNIHTGVDDLTELGMMGAWNYMNQTPYYTGNCGKVQGSAGDLYPPAIASEDAFSIYATDICSGINVKSTNSESMVHDLSGTLFVADKSVFDNGTQCPDSSCYCPNNICSQPSGIRDLSPCKHGAPAYLSFPHFYQGDPSYSNAVRGLSPNKSQHEFSIVLEKNTGIPLQVNARLQINILLRKIKDLDITDGLTHLVMPALWFHQHTIIPEDMANELRPLTAIPTFAFTVAVSLFVFGVLGLLTGLLCVKKGYLGNGLQETQEPPLLDDTRAEPNSQPQASP</sequence>
<feature type="compositionally biased region" description="Polar residues" evidence="8">
    <location>
        <begin position="411"/>
        <end position="420"/>
    </location>
</feature>
<dbReference type="GO" id="GO:0005886">
    <property type="term" value="C:plasma membrane"/>
    <property type="evidence" value="ECO:0007669"/>
    <property type="project" value="UniProtKB-SubCell"/>
</dbReference>
<name>A0A3Q0IW39_DIACI</name>
<evidence type="ECO:0000313" key="10">
    <source>
        <dbReference type="Proteomes" id="UP000079169"/>
    </source>
</evidence>
<gene>
    <name evidence="11" type="primary">LOC103510702</name>
</gene>
<evidence type="ECO:0000256" key="5">
    <source>
        <dbReference type="ARBA" id="ARBA00022989"/>
    </source>
</evidence>
<proteinExistence type="inferred from homology"/>
<keyword evidence="6 9" id="KW-0472">Membrane</keyword>
<dbReference type="PANTHER" id="PTHR11923:SF114">
    <property type="entry name" value="FI02050P-RELATED"/>
    <property type="match status" value="1"/>
</dbReference>
<dbReference type="PRINTS" id="PR01609">
    <property type="entry name" value="CD36FAMILY"/>
</dbReference>
<evidence type="ECO:0000256" key="2">
    <source>
        <dbReference type="ARBA" id="ARBA00010532"/>
    </source>
</evidence>
<dbReference type="GeneID" id="103510702"/>